<sequence length="78" mass="9037">MARIKLTAKARKRIGNKRNLIAALRNAGMPLLIDGNRAYFIGTDERGRRFELILVVDDRDADLWIAIHAMPTNYRKNW</sequence>
<dbReference type="RefSeq" id="WP_225406320.1">
    <property type="nucleotide sequence ID" value="NZ_JAYJJR010000005.1"/>
</dbReference>
<gene>
    <name evidence="1" type="ORF">K6T79_09585</name>
</gene>
<name>A0ABU5XHR2_9MYCO</name>
<reference evidence="1 2" key="1">
    <citation type="submission" date="2023-12" db="EMBL/GenBank/DDBJ databases">
        <title>Description of new species of Mycobacterium terrae complex isolated from sewage at the Sao Paulo Zoological Park Foundation in Brazil.</title>
        <authorList>
            <person name="Romagnoli C.L."/>
            <person name="Conceicao E.C."/>
            <person name="Machado E."/>
            <person name="Barreto L.B.P.F."/>
            <person name="Sharma A."/>
            <person name="Silva N.M."/>
            <person name="Marques L.E."/>
            <person name="Juliana M.A."/>
            <person name="Lourenco M.C.S."/>
            <person name="Digiampietri L.A."/>
            <person name="Suffys P.N."/>
            <person name="Viana-Niero C."/>
        </authorList>
    </citation>
    <scope>NUCLEOTIDE SEQUENCE [LARGE SCALE GENOMIC DNA]</scope>
    <source>
        <strain evidence="1 2">MYC098</strain>
    </source>
</reference>
<comment type="caution">
    <text evidence="1">The sequence shown here is derived from an EMBL/GenBank/DDBJ whole genome shotgun (WGS) entry which is preliminary data.</text>
</comment>
<organism evidence="1 2">
    <name type="scientific">[Mycobacterium] crassicus</name>
    <dbReference type="NCBI Taxonomy" id="2872309"/>
    <lineage>
        <taxon>Bacteria</taxon>
        <taxon>Bacillati</taxon>
        <taxon>Actinomycetota</taxon>
        <taxon>Actinomycetes</taxon>
        <taxon>Mycobacteriales</taxon>
        <taxon>Mycobacteriaceae</taxon>
        <taxon>Mycolicibacter</taxon>
    </lineage>
</organism>
<protein>
    <submittedName>
        <fullName evidence="1">Uncharacterized protein</fullName>
    </submittedName>
</protein>
<dbReference type="Proteomes" id="UP001299596">
    <property type="component" value="Unassembled WGS sequence"/>
</dbReference>
<dbReference type="EMBL" id="JAYJJR010000005">
    <property type="protein sequence ID" value="MEB3021297.1"/>
    <property type="molecule type" value="Genomic_DNA"/>
</dbReference>
<evidence type="ECO:0000313" key="1">
    <source>
        <dbReference type="EMBL" id="MEB3021297.1"/>
    </source>
</evidence>
<proteinExistence type="predicted"/>
<keyword evidence="2" id="KW-1185">Reference proteome</keyword>
<accession>A0ABU5XHR2</accession>
<evidence type="ECO:0000313" key="2">
    <source>
        <dbReference type="Proteomes" id="UP001299596"/>
    </source>
</evidence>